<evidence type="ECO:0000313" key="3">
    <source>
        <dbReference type="Proteomes" id="UP000004947"/>
    </source>
</evidence>
<name>A6DK85_9BACT</name>
<protein>
    <submittedName>
        <fullName evidence="2">Uncharacterized protein</fullName>
    </submittedName>
</protein>
<dbReference type="AlphaFoldDB" id="A6DK85"/>
<gene>
    <name evidence="2" type="ORF">LNTAR_00240</name>
</gene>
<evidence type="ECO:0000313" key="2">
    <source>
        <dbReference type="EMBL" id="EDM27783.1"/>
    </source>
</evidence>
<organism evidence="2 3">
    <name type="scientific">Lentisphaera araneosa HTCC2155</name>
    <dbReference type="NCBI Taxonomy" id="313628"/>
    <lineage>
        <taxon>Bacteria</taxon>
        <taxon>Pseudomonadati</taxon>
        <taxon>Lentisphaerota</taxon>
        <taxon>Lentisphaeria</taxon>
        <taxon>Lentisphaerales</taxon>
        <taxon>Lentisphaeraceae</taxon>
        <taxon>Lentisphaera</taxon>
    </lineage>
</organism>
<dbReference type="STRING" id="313628.LNTAR_00240"/>
<keyword evidence="3" id="KW-1185">Reference proteome</keyword>
<reference evidence="2 3" key="1">
    <citation type="journal article" date="2010" name="J. Bacteriol.">
        <title>Genome sequence of Lentisphaera araneosa HTCC2155T, the type species of the order Lentisphaerales in the phylum Lentisphaerae.</title>
        <authorList>
            <person name="Thrash J.C."/>
            <person name="Cho J.C."/>
            <person name="Vergin K.L."/>
            <person name="Morris R.M."/>
            <person name="Giovannoni S.J."/>
        </authorList>
    </citation>
    <scope>NUCLEOTIDE SEQUENCE [LARGE SCALE GENOMIC DNA]</scope>
    <source>
        <strain evidence="2 3">HTCC2155</strain>
    </source>
</reference>
<proteinExistence type="predicted"/>
<evidence type="ECO:0000256" key="1">
    <source>
        <dbReference type="SAM" id="Phobius"/>
    </source>
</evidence>
<keyword evidence="1" id="KW-1133">Transmembrane helix</keyword>
<accession>A6DK85</accession>
<feature type="transmembrane region" description="Helical" evidence="1">
    <location>
        <begin position="74"/>
        <end position="91"/>
    </location>
</feature>
<dbReference type="RefSeq" id="WP_007278298.1">
    <property type="nucleotide sequence ID" value="NZ_ABCK01000007.1"/>
</dbReference>
<dbReference type="EMBL" id="ABCK01000007">
    <property type="protein sequence ID" value="EDM27783.1"/>
    <property type="molecule type" value="Genomic_DNA"/>
</dbReference>
<sequence length="108" mass="12855">MRYKPYFVNRHKHNWGFLKKKKRHPRKKRLRLKLGKLKAKRIKPQDSSIKKTLCLLLICSTALSLIFPLAFYLVIAILSICFLLTYCKSLFYKEEKQYSVMTKADSNN</sequence>
<keyword evidence="1" id="KW-0472">Membrane</keyword>
<dbReference type="Proteomes" id="UP000004947">
    <property type="component" value="Unassembled WGS sequence"/>
</dbReference>
<comment type="caution">
    <text evidence="2">The sequence shown here is derived from an EMBL/GenBank/DDBJ whole genome shotgun (WGS) entry which is preliminary data.</text>
</comment>
<keyword evidence="1" id="KW-0812">Transmembrane</keyword>